<dbReference type="EMBL" id="PVNK01000261">
    <property type="protein sequence ID" value="PRP91012.1"/>
    <property type="molecule type" value="Genomic_DNA"/>
</dbReference>
<evidence type="ECO:0000259" key="16">
    <source>
        <dbReference type="SMART" id="SM00562"/>
    </source>
</evidence>
<dbReference type="RefSeq" id="WP_106395120.1">
    <property type="nucleotide sequence ID" value="NZ_PVNK01000261.1"/>
</dbReference>
<organism evidence="17 18">
    <name type="scientific">Enhygromyxa salina</name>
    <dbReference type="NCBI Taxonomy" id="215803"/>
    <lineage>
        <taxon>Bacteria</taxon>
        <taxon>Pseudomonadati</taxon>
        <taxon>Myxococcota</taxon>
        <taxon>Polyangia</taxon>
        <taxon>Nannocystales</taxon>
        <taxon>Nannocystaceae</taxon>
        <taxon>Enhygromyxa</taxon>
    </lineage>
</organism>
<dbReference type="InterPro" id="IPR034907">
    <property type="entry name" value="NDK-like_dom"/>
</dbReference>
<feature type="active site" description="Pros-phosphohistidine intermediate" evidence="12 13">
    <location>
        <position position="115"/>
    </location>
</feature>
<dbReference type="InterPro" id="IPR023005">
    <property type="entry name" value="Nucleoside_diP_kinase_AS"/>
</dbReference>
<keyword evidence="7 12" id="KW-0547">Nucleotide-binding</keyword>
<comment type="function">
    <text evidence="12">Major role in the synthesis of nucleoside triphosphates other than ATP. The ATP gamma phosphate is transferred to the NDP beta phosphate via a ping-pong mechanism, using a phosphorylated active-site intermediate.</text>
</comment>
<comment type="caution">
    <text evidence="17">The sequence shown here is derived from an EMBL/GenBank/DDBJ whole genome shotgun (WGS) entry which is preliminary data.</text>
</comment>
<comment type="subunit">
    <text evidence="12">Homotetramer.</text>
</comment>
<accession>A0A2S9XDS4</accession>
<gene>
    <name evidence="12 17" type="primary">ndk</name>
    <name evidence="17" type="ORF">ENSA5_59240</name>
</gene>
<dbReference type="Proteomes" id="UP000237968">
    <property type="component" value="Unassembled WGS sequence"/>
</dbReference>
<comment type="subcellular location">
    <subcellularLocation>
        <location evidence="12">Cytoplasm</location>
    </subcellularLocation>
</comment>
<keyword evidence="5 12" id="KW-0808">Transferase</keyword>
<dbReference type="Pfam" id="PF00334">
    <property type="entry name" value="NDK"/>
    <property type="match status" value="1"/>
</dbReference>
<feature type="binding site" evidence="12 13">
    <location>
        <position position="57"/>
    </location>
    <ligand>
        <name>ATP</name>
        <dbReference type="ChEBI" id="CHEBI:30616"/>
    </ligand>
</feature>
<dbReference type="GO" id="GO:0006183">
    <property type="term" value="P:GTP biosynthetic process"/>
    <property type="evidence" value="ECO:0007669"/>
    <property type="project" value="UniProtKB-UniRule"/>
</dbReference>
<dbReference type="GO" id="GO:0046872">
    <property type="term" value="F:metal ion binding"/>
    <property type="evidence" value="ECO:0007669"/>
    <property type="project" value="UniProtKB-KW"/>
</dbReference>
<comment type="catalytic activity">
    <reaction evidence="12 15">
        <text>a 2'-deoxyribonucleoside 5'-diphosphate + ATP = a 2'-deoxyribonucleoside 5'-triphosphate + ADP</text>
        <dbReference type="Rhea" id="RHEA:44640"/>
        <dbReference type="ChEBI" id="CHEBI:30616"/>
        <dbReference type="ChEBI" id="CHEBI:61560"/>
        <dbReference type="ChEBI" id="CHEBI:73316"/>
        <dbReference type="ChEBI" id="CHEBI:456216"/>
        <dbReference type="EC" id="2.7.4.6"/>
    </reaction>
</comment>
<evidence type="ECO:0000256" key="13">
    <source>
        <dbReference type="PROSITE-ProRule" id="PRU00706"/>
    </source>
</evidence>
<keyword evidence="10 12" id="KW-0460">Magnesium</keyword>
<dbReference type="PANTHER" id="PTHR46161:SF3">
    <property type="entry name" value="NUCLEOSIDE DIPHOSPHATE KINASE DDB_G0292928-RELATED"/>
    <property type="match status" value="1"/>
</dbReference>
<feature type="binding site" evidence="12 13">
    <location>
        <position position="9"/>
    </location>
    <ligand>
        <name>ATP</name>
        <dbReference type="ChEBI" id="CHEBI:30616"/>
    </ligand>
</feature>
<dbReference type="AlphaFoldDB" id="A0A2S9XDS4"/>
<feature type="domain" description="Nucleoside diphosphate kinase-like" evidence="16">
    <location>
        <begin position="1"/>
        <end position="138"/>
    </location>
</feature>
<dbReference type="GO" id="GO:0004550">
    <property type="term" value="F:nucleoside diphosphate kinase activity"/>
    <property type="evidence" value="ECO:0007669"/>
    <property type="project" value="UniProtKB-UniRule"/>
</dbReference>
<dbReference type="GO" id="GO:0006241">
    <property type="term" value="P:CTP biosynthetic process"/>
    <property type="evidence" value="ECO:0007669"/>
    <property type="project" value="UniProtKB-UniRule"/>
</dbReference>
<dbReference type="EC" id="2.7.4.6" evidence="12 15"/>
<keyword evidence="3 12" id="KW-0963">Cytoplasm</keyword>
<feature type="binding site" evidence="12 13">
    <location>
        <position position="102"/>
    </location>
    <ligand>
        <name>ATP</name>
        <dbReference type="ChEBI" id="CHEBI:30616"/>
    </ligand>
</feature>
<dbReference type="CDD" id="cd04413">
    <property type="entry name" value="NDPk_I"/>
    <property type="match status" value="1"/>
</dbReference>
<keyword evidence="9 12" id="KW-0067">ATP-binding</keyword>
<dbReference type="HAMAP" id="MF_00451">
    <property type="entry name" value="NDP_kinase"/>
    <property type="match status" value="1"/>
</dbReference>
<dbReference type="SUPFAM" id="SSF54919">
    <property type="entry name" value="Nucleoside diphosphate kinase, NDK"/>
    <property type="match status" value="1"/>
</dbReference>
<protein>
    <recommendedName>
        <fullName evidence="12 15">Nucleoside diphosphate kinase</fullName>
        <shortName evidence="12">NDK</shortName>
        <shortName evidence="12">NDP kinase</shortName>
        <ecNumber evidence="12 15">2.7.4.6</ecNumber>
    </recommendedName>
    <alternativeName>
        <fullName evidence="12">Nucleoside-2-P kinase</fullName>
    </alternativeName>
</protein>
<evidence type="ECO:0000256" key="7">
    <source>
        <dbReference type="ARBA" id="ARBA00022741"/>
    </source>
</evidence>
<keyword evidence="8 12" id="KW-0418">Kinase</keyword>
<dbReference type="OrthoDB" id="9801161at2"/>
<evidence type="ECO:0000256" key="11">
    <source>
        <dbReference type="ARBA" id="ARBA00023080"/>
    </source>
</evidence>
<dbReference type="SMART" id="SM00562">
    <property type="entry name" value="NDK"/>
    <property type="match status" value="1"/>
</dbReference>
<evidence type="ECO:0000256" key="1">
    <source>
        <dbReference type="ARBA" id="ARBA00001946"/>
    </source>
</evidence>
<evidence type="ECO:0000256" key="4">
    <source>
        <dbReference type="ARBA" id="ARBA00022553"/>
    </source>
</evidence>
<name>A0A2S9XDS4_9BACT</name>
<keyword evidence="11 12" id="KW-0546">Nucleotide metabolism</keyword>
<evidence type="ECO:0000256" key="3">
    <source>
        <dbReference type="ARBA" id="ARBA00022490"/>
    </source>
</evidence>
<dbReference type="Gene3D" id="3.30.70.141">
    <property type="entry name" value="Nucleoside diphosphate kinase-like domain"/>
    <property type="match status" value="1"/>
</dbReference>
<reference evidence="17 18" key="1">
    <citation type="submission" date="2018-03" db="EMBL/GenBank/DDBJ databases">
        <title>Draft Genome Sequences of the Obligatory Marine Myxobacteria Enhygromyxa salina SWB005.</title>
        <authorList>
            <person name="Poehlein A."/>
            <person name="Moghaddam J.A."/>
            <person name="Harms H."/>
            <person name="Alanjari M."/>
            <person name="Koenig G.M."/>
            <person name="Daniel R."/>
            <person name="Schaeberle T.F."/>
        </authorList>
    </citation>
    <scope>NUCLEOTIDE SEQUENCE [LARGE SCALE GENOMIC DNA]</scope>
    <source>
        <strain evidence="17 18">SWB005</strain>
    </source>
</reference>
<dbReference type="InterPro" id="IPR001564">
    <property type="entry name" value="Nucleoside_diP_kinase"/>
</dbReference>
<evidence type="ECO:0000256" key="2">
    <source>
        <dbReference type="ARBA" id="ARBA00008142"/>
    </source>
</evidence>
<dbReference type="PROSITE" id="PS00469">
    <property type="entry name" value="NDPK"/>
    <property type="match status" value="1"/>
</dbReference>
<dbReference type="PANTHER" id="PTHR46161">
    <property type="entry name" value="NUCLEOSIDE DIPHOSPHATE KINASE"/>
    <property type="match status" value="1"/>
</dbReference>
<evidence type="ECO:0000256" key="5">
    <source>
        <dbReference type="ARBA" id="ARBA00022679"/>
    </source>
</evidence>
<evidence type="ECO:0000256" key="9">
    <source>
        <dbReference type="ARBA" id="ARBA00022840"/>
    </source>
</evidence>
<dbReference type="GO" id="GO:0005737">
    <property type="term" value="C:cytoplasm"/>
    <property type="evidence" value="ECO:0007669"/>
    <property type="project" value="UniProtKB-SubCell"/>
</dbReference>
<dbReference type="GO" id="GO:0005524">
    <property type="term" value="F:ATP binding"/>
    <property type="evidence" value="ECO:0007669"/>
    <property type="project" value="UniProtKB-UniRule"/>
</dbReference>
<dbReference type="InterPro" id="IPR036850">
    <property type="entry name" value="NDK-like_dom_sf"/>
</dbReference>
<comment type="similarity">
    <text evidence="2 12 13 14">Belongs to the NDK family.</text>
</comment>
<evidence type="ECO:0000256" key="10">
    <source>
        <dbReference type="ARBA" id="ARBA00022842"/>
    </source>
</evidence>
<sequence>MQRTFAVIKPDAFAAGFQGKIISAIQESGLKVVAMKTLLLSERQAKGFYHVHAERPFFGDLVKFMTEGPILAMVLEGDDAIKRWRDLMGPTNAAEAPSTTLRGQFGTNIERNATHGSDAEDTAAFEIGYFFSGLELAR</sequence>
<dbReference type="PROSITE" id="PS51374">
    <property type="entry name" value="NDPK_LIKE"/>
    <property type="match status" value="1"/>
</dbReference>
<evidence type="ECO:0000256" key="14">
    <source>
        <dbReference type="RuleBase" id="RU004011"/>
    </source>
</evidence>
<dbReference type="NCBIfam" id="NF001908">
    <property type="entry name" value="PRK00668.1"/>
    <property type="match status" value="1"/>
</dbReference>
<keyword evidence="18" id="KW-1185">Reference proteome</keyword>
<feature type="binding site" evidence="12 13">
    <location>
        <position position="112"/>
    </location>
    <ligand>
        <name>ATP</name>
        <dbReference type="ChEBI" id="CHEBI:30616"/>
    </ligand>
</feature>
<evidence type="ECO:0000256" key="12">
    <source>
        <dbReference type="HAMAP-Rule" id="MF_00451"/>
    </source>
</evidence>
<feature type="binding site" evidence="12 13">
    <location>
        <position position="91"/>
    </location>
    <ligand>
        <name>ATP</name>
        <dbReference type="ChEBI" id="CHEBI:30616"/>
    </ligand>
</feature>
<keyword evidence="4 12" id="KW-0597">Phosphoprotein</keyword>
<evidence type="ECO:0000313" key="17">
    <source>
        <dbReference type="EMBL" id="PRP91012.1"/>
    </source>
</evidence>
<feature type="binding site" evidence="12 13">
    <location>
        <position position="85"/>
    </location>
    <ligand>
        <name>ATP</name>
        <dbReference type="ChEBI" id="CHEBI:30616"/>
    </ligand>
</feature>
<comment type="cofactor">
    <cofactor evidence="1 12">
        <name>Mg(2+)</name>
        <dbReference type="ChEBI" id="CHEBI:18420"/>
    </cofactor>
</comment>
<evidence type="ECO:0000256" key="6">
    <source>
        <dbReference type="ARBA" id="ARBA00022723"/>
    </source>
</evidence>
<dbReference type="FunFam" id="3.30.70.141:FF:000039">
    <property type="entry name" value="Nucleoside diphosphate kinase B"/>
    <property type="match status" value="1"/>
</dbReference>
<comment type="catalytic activity">
    <reaction evidence="12">
        <text>a ribonucleoside 5'-diphosphate + ATP = a ribonucleoside 5'-triphosphate + ADP</text>
        <dbReference type="Rhea" id="RHEA:18113"/>
        <dbReference type="ChEBI" id="CHEBI:30616"/>
        <dbReference type="ChEBI" id="CHEBI:57930"/>
        <dbReference type="ChEBI" id="CHEBI:61557"/>
        <dbReference type="ChEBI" id="CHEBI:456216"/>
        <dbReference type="EC" id="2.7.4.6"/>
    </reaction>
</comment>
<dbReference type="GO" id="GO:0006228">
    <property type="term" value="P:UTP biosynthetic process"/>
    <property type="evidence" value="ECO:0007669"/>
    <property type="project" value="UniProtKB-UniRule"/>
</dbReference>
<evidence type="ECO:0000313" key="18">
    <source>
        <dbReference type="Proteomes" id="UP000237968"/>
    </source>
</evidence>
<evidence type="ECO:0000256" key="8">
    <source>
        <dbReference type="ARBA" id="ARBA00022777"/>
    </source>
</evidence>
<dbReference type="PRINTS" id="PR01243">
    <property type="entry name" value="NUCDPKINASE"/>
</dbReference>
<proteinExistence type="inferred from homology"/>
<evidence type="ECO:0000256" key="15">
    <source>
        <dbReference type="RuleBase" id="RU004013"/>
    </source>
</evidence>
<keyword evidence="6 12" id="KW-0479">Metal-binding</keyword>